<reference evidence="2" key="1">
    <citation type="submission" date="2012-08" db="EMBL/GenBank/DDBJ databases">
        <title>The Genome Sequence of Wuchereria bancrofti.</title>
        <authorList>
            <person name="Nutman T.B."/>
            <person name="Fink D.L."/>
            <person name="Russ C."/>
            <person name="Young S."/>
            <person name="Zeng Q."/>
            <person name="Koehrsen M."/>
            <person name="Alvarado L."/>
            <person name="Berlin A."/>
            <person name="Chapman S.B."/>
            <person name="Chen Z."/>
            <person name="Freedman E."/>
            <person name="Gellesch M."/>
            <person name="Goldberg J."/>
            <person name="Griggs A."/>
            <person name="Gujja S."/>
            <person name="Heilman E.R."/>
            <person name="Heiman D."/>
            <person name="Hepburn T."/>
            <person name="Howarth C."/>
            <person name="Jen D."/>
            <person name="Larson L."/>
            <person name="Lewis B."/>
            <person name="Mehta T."/>
            <person name="Park D."/>
            <person name="Pearson M."/>
            <person name="Roberts A."/>
            <person name="Saif S."/>
            <person name="Shea T."/>
            <person name="Shenoy N."/>
            <person name="Sisk P."/>
            <person name="Stolte C."/>
            <person name="Sykes S."/>
            <person name="Walk T."/>
            <person name="White J."/>
            <person name="Yandava C."/>
            <person name="Haas B."/>
            <person name="Henn M.R."/>
            <person name="Nusbaum C."/>
            <person name="Birren B."/>
        </authorList>
    </citation>
    <scope>NUCLEOTIDE SEQUENCE [LARGE SCALE GENOMIC DNA]</scope>
    <source>
        <strain evidence="2">NA</strain>
    </source>
</reference>
<sequence length="134" mass="15499">MAENNCSRIRAGVFMRNAVMNEQLVDGEIEGDHQKELDEELQPQTNEGLVRMWVKLLKDIWIGEEKKAVKEELCQSVLNQIFDGCENPMKTTLVLHKLCPDYGTQKASSLAGFVLRHFEQWLQKRNEMMNCIES</sequence>
<dbReference type="AlphaFoldDB" id="J9EUP3"/>
<name>J9EUP3_WUCBA</name>
<proteinExistence type="predicted"/>
<evidence type="ECO:0000313" key="2">
    <source>
        <dbReference type="Proteomes" id="UP000004810"/>
    </source>
</evidence>
<organism evidence="1 2">
    <name type="scientific">Wuchereria bancrofti</name>
    <dbReference type="NCBI Taxonomy" id="6293"/>
    <lineage>
        <taxon>Eukaryota</taxon>
        <taxon>Metazoa</taxon>
        <taxon>Ecdysozoa</taxon>
        <taxon>Nematoda</taxon>
        <taxon>Chromadorea</taxon>
        <taxon>Rhabditida</taxon>
        <taxon>Spirurina</taxon>
        <taxon>Spiruromorpha</taxon>
        <taxon>Filarioidea</taxon>
        <taxon>Onchocercidae</taxon>
        <taxon>Wuchereria</taxon>
    </lineage>
</organism>
<gene>
    <name evidence="1" type="ORF">WUBG_02777</name>
</gene>
<evidence type="ECO:0000313" key="1">
    <source>
        <dbReference type="EMBL" id="EJW86311.1"/>
    </source>
</evidence>
<comment type="caution">
    <text evidence="1">The sequence shown here is derived from an EMBL/GenBank/DDBJ whole genome shotgun (WGS) entry which is preliminary data.</text>
</comment>
<protein>
    <submittedName>
        <fullName evidence="1">Uncharacterized protein</fullName>
    </submittedName>
</protein>
<accession>J9EUP3</accession>
<dbReference type="EMBL" id="ADBV01000783">
    <property type="protein sequence ID" value="EJW86311.1"/>
    <property type="molecule type" value="Genomic_DNA"/>
</dbReference>
<dbReference type="Proteomes" id="UP000004810">
    <property type="component" value="Unassembled WGS sequence"/>
</dbReference>